<dbReference type="EMBL" id="JAPDRQ010000051">
    <property type="protein sequence ID" value="KAJ9658437.1"/>
    <property type="molecule type" value="Genomic_DNA"/>
</dbReference>
<protein>
    <submittedName>
        <fullName evidence="1">Uncharacterized protein</fullName>
    </submittedName>
</protein>
<sequence>MPSSMAISNVTESMWEAIKDTIHTLYLVKDYSLEQVMNEMTMKYRFTATKAQFEQHFKKWKFRKNLTRDGWCTISYKVQKRKRDNKESEVYIDELPMNPKKVKRGVTRYGSTSVVLYQAPSPQTPEVNPYASSPGNHSSVPATTVDDFGAGIIKYFQEGARGEDFSKSFSQSLNALMPERMFSSHAANMQMTESQHHSSTAVDLLNLTLFMVSNKFFQQASDIGVQMYNLIKRRLNIGLLEYVLSASGPTAEALVECLFSLAIENDDAYTVKKILNCGFDHKELRFSNSEGSKITPLQHACSMRSLELVQALLDAGADVNSTLQGRRSPLTLAIVGPNYNEQSRDRANIELVQILLRAGANVNPGPRESPLAEAAATCDLELVTLLLSADADPNFMGRDVDSTPLSKALASEYTSFDIIPVVRLLLQAGADVNAGFCGDDKVSTALHVAVLYDSGIDLIQLLLEGGAYITEPAMTTATRECKLEIVELFLRSGARVTHEAIEAAVKAGESERFWLLLDSTEDSIKEIRRSEALTAAIRCGKKDLIDTLSASGVKPQMTYELKDAIKAAIWREDIAVLRLLLGVDSPYRASVAEYLGDSLCCAVARGRGDIIELLLAAGTNVNASGSDMSATPLWLAIQKKDAPLSQRLLAAGATVNISPCISQTVSVLPAAVAWGNRTFIQDIISAGADINAPGMIGQDTSLIVAVRKGDRAIVQLLVDAGADVNATGDTAATGFAKQLRITALVVAVWNNDLSMVHYLLALGAETTEISLVAAVSMSPELMQILLTARLSRYQRLSSGFGCRALQYAIASSNVVIMEMLLLKGVDPSTIIPHESYRDDHIFYKPEKCYMESAFGIAIRFDKSPDLWMIQMLLRWGANPNKIVSQRPNSTALLAAIYEKSLRLVKMLIDAGVDVNPKLVGGILHTPLQLAAEQGTMDIIEVLLEQGADVNASPYHQYGATALQLAAIKGYLGIASMLLEKGAEIDAPSAKVGGRTALEGAAEYGRIDMLQFLLNAGAQVTGPGSVQYQRAREFATENGHIAARRLLERYHAQQLDILNLWAMNIENVEDIDAEL</sequence>
<keyword evidence="2" id="KW-1185">Reference proteome</keyword>
<evidence type="ECO:0000313" key="1">
    <source>
        <dbReference type="EMBL" id="KAJ9658437.1"/>
    </source>
</evidence>
<reference evidence="1" key="1">
    <citation type="submission" date="2022-10" db="EMBL/GenBank/DDBJ databases">
        <title>Culturing micro-colonial fungi from biological soil crusts in the Mojave desert and describing Neophaeococcomyces mojavensis, and introducing the new genera and species Taxawa tesnikishii.</title>
        <authorList>
            <person name="Kurbessoian T."/>
            <person name="Stajich J.E."/>
        </authorList>
    </citation>
    <scope>NUCLEOTIDE SEQUENCE</scope>
    <source>
        <strain evidence="1">JES_112</strain>
    </source>
</reference>
<comment type="caution">
    <text evidence="1">The sequence shown here is derived from an EMBL/GenBank/DDBJ whole genome shotgun (WGS) entry which is preliminary data.</text>
</comment>
<name>A0ACC3AB33_9EURO</name>
<gene>
    <name evidence="1" type="ORF">H2198_003721</name>
</gene>
<proteinExistence type="predicted"/>
<organism evidence="1 2">
    <name type="scientific">Neophaeococcomyces mojaviensis</name>
    <dbReference type="NCBI Taxonomy" id="3383035"/>
    <lineage>
        <taxon>Eukaryota</taxon>
        <taxon>Fungi</taxon>
        <taxon>Dikarya</taxon>
        <taxon>Ascomycota</taxon>
        <taxon>Pezizomycotina</taxon>
        <taxon>Eurotiomycetes</taxon>
        <taxon>Chaetothyriomycetidae</taxon>
        <taxon>Chaetothyriales</taxon>
        <taxon>Chaetothyriales incertae sedis</taxon>
        <taxon>Neophaeococcomyces</taxon>
    </lineage>
</organism>
<evidence type="ECO:0000313" key="2">
    <source>
        <dbReference type="Proteomes" id="UP001172386"/>
    </source>
</evidence>
<dbReference type="Proteomes" id="UP001172386">
    <property type="component" value="Unassembled WGS sequence"/>
</dbReference>
<accession>A0ACC3AB33</accession>